<dbReference type="SUPFAM" id="SSF48445">
    <property type="entry name" value="14-3-3 protein"/>
    <property type="match status" value="1"/>
</dbReference>
<gene>
    <name evidence="6" type="primary">ywhaqb</name>
</gene>
<evidence type="ECO:0000256" key="4">
    <source>
        <dbReference type="RuleBase" id="RU003466"/>
    </source>
</evidence>
<dbReference type="AlphaFoldDB" id="A0A672KHY6"/>
<evidence type="ECO:0000259" key="5">
    <source>
        <dbReference type="SMART" id="SM00101"/>
    </source>
</evidence>
<protein>
    <submittedName>
        <fullName evidence="6">14-3-3 protein zeta/delta-like</fullName>
    </submittedName>
</protein>
<dbReference type="Pfam" id="PF00244">
    <property type="entry name" value="14-3-3"/>
    <property type="match status" value="1"/>
</dbReference>
<feature type="domain" description="14-3-3" evidence="5">
    <location>
        <begin position="3"/>
        <end position="242"/>
    </location>
</feature>
<dbReference type="Gene3D" id="1.20.190.20">
    <property type="entry name" value="14-3-3 domain"/>
    <property type="match status" value="1"/>
</dbReference>
<evidence type="ECO:0000256" key="3">
    <source>
        <dbReference type="PIRSR" id="PIRSR000868-1"/>
    </source>
</evidence>
<comment type="subunit">
    <text evidence="2">Homodimer, and heterodimer with other family members.</text>
</comment>
<dbReference type="PRINTS" id="PR00305">
    <property type="entry name" value="1433ZETA"/>
</dbReference>
<dbReference type="FunCoup" id="A0A672KHY6">
    <property type="interactions" value="244"/>
</dbReference>
<reference evidence="6" key="1">
    <citation type="submission" date="2025-08" db="UniProtKB">
        <authorList>
            <consortium name="Ensembl"/>
        </authorList>
    </citation>
    <scope>IDENTIFICATION</scope>
</reference>
<dbReference type="PIRSF" id="PIRSF000868">
    <property type="entry name" value="14-3-3"/>
    <property type="match status" value="1"/>
</dbReference>
<dbReference type="InParanoid" id="A0A672KHY6"/>
<feature type="site" description="Interaction with phosphoserine on interacting protein" evidence="3">
    <location>
        <position position="56"/>
    </location>
</feature>
<dbReference type="InterPro" id="IPR023409">
    <property type="entry name" value="14-3-3_CS"/>
</dbReference>
<dbReference type="InterPro" id="IPR036815">
    <property type="entry name" value="14-3-3_dom_sf"/>
</dbReference>
<dbReference type="OMA" id="NPKRACE"/>
<proteinExistence type="inferred from homology"/>
<evidence type="ECO:0000313" key="6">
    <source>
        <dbReference type="Ensembl" id="ENSSGRP00000009913.1"/>
    </source>
</evidence>
<feature type="site" description="Interaction with phosphoserine on interacting protein" evidence="3">
    <location>
        <position position="127"/>
    </location>
</feature>
<name>A0A672KHY6_SINGR</name>
<evidence type="ECO:0000256" key="1">
    <source>
        <dbReference type="ARBA" id="ARBA00006141"/>
    </source>
</evidence>
<dbReference type="KEGG" id="sgh:107592764"/>
<dbReference type="FunFam" id="1.20.190.20:FF:000001">
    <property type="entry name" value="14-3-3 gamma 1"/>
    <property type="match status" value="1"/>
</dbReference>
<dbReference type="OrthoDB" id="10260625at2759"/>
<evidence type="ECO:0000256" key="2">
    <source>
        <dbReference type="ARBA" id="ARBA00011625"/>
    </source>
</evidence>
<dbReference type="InterPro" id="IPR000308">
    <property type="entry name" value="14-3-3"/>
</dbReference>
<dbReference type="InterPro" id="IPR023410">
    <property type="entry name" value="14-3-3_domain"/>
</dbReference>
<dbReference type="PROSITE" id="PS00796">
    <property type="entry name" value="1433_1"/>
    <property type="match status" value="1"/>
</dbReference>
<evidence type="ECO:0000313" key="7">
    <source>
        <dbReference type="Proteomes" id="UP000472262"/>
    </source>
</evidence>
<dbReference type="PANTHER" id="PTHR18860">
    <property type="entry name" value="14-3-3 PROTEIN"/>
    <property type="match status" value="1"/>
</dbReference>
<keyword evidence="7" id="KW-1185">Reference proteome</keyword>
<dbReference type="SMART" id="SM00101">
    <property type="entry name" value="14_3_3"/>
    <property type="match status" value="1"/>
</dbReference>
<sequence length="245" mass="27748">MDRAELIQKAKLAEQAERYDDMATCMKSVTEAGSELSNEERNLLSVAYKNVVGARRSAWRVISSIEQKTEGNDKKLHMVKEYRGKVESELRDICNDVLELLNKYLIQNSTNPESKVFYLKMKGDYYRYLAEVASGDDKKTTIENSQDAYEKALEISKTEMQPTHPIRLGLALNFSVFFYEILNSPEKACALAKQAFDEAIAELDTLNEESYKDSTLIMQLLRDNLTLWTSDNAPDEGEGGEGGEN</sequence>
<organism evidence="6 7">
    <name type="scientific">Sinocyclocheilus grahami</name>
    <name type="common">Dianchi golden-line fish</name>
    <name type="synonym">Barbus grahami</name>
    <dbReference type="NCBI Taxonomy" id="75366"/>
    <lineage>
        <taxon>Eukaryota</taxon>
        <taxon>Metazoa</taxon>
        <taxon>Chordata</taxon>
        <taxon>Craniata</taxon>
        <taxon>Vertebrata</taxon>
        <taxon>Euteleostomi</taxon>
        <taxon>Actinopterygii</taxon>
        <taxon>Neopterygii</taxon>
        <taxon>Teleostei</taxon>
        <taxon>Ostariophysi</taxon>
        <taxon>Cypriniformes</taxon>
        <taxon>Cyprinidae</taxon>
        <taxon>Cyprininae</taxon>
        <taxon>Sinocyclocheilus</taxon>
    </lineage>
</organism>
<comment type="similarity">
    <text evidence="1 4">Belongs to the 14-3-3 family.</text>
</comment>
<dbReference type="Ensembl" id="ENSSGRT00000010784.1">
    <property type="protein sequence ID" value="ENSSGRP00000009913.1"/>
    <property type="gene ID" value="ENSSGRG00000006616.1"/>
</dbReference>
<dbReference type="PROSITE" id="PS00797">
    <property type="entry name" value="1433_2"/>
    <property type="match status" value="1"/>
</dbReference>
<accession>A0A672KHY6</accession>
<dbReference type="Proteomes" id="UP000472262">
    <property type="component" value="Unassembled WGS sequence"/>
</dbReference>
<reference evidence="6" key="2">
    <citation type="submission" date="2025-09" db="UniProtKB">
        <authorList>
            <consortium name="Ensembl"/>
        </authorList>
    </citation>
    <scope>IDENTIFICATION</scope>
</reference>